<evidence type="ECO:0000313" key="2">
    <source>
        <dbReference type="EMBL" id="MBA0637638.1"/>
    </source>
</evidence>
<dbReference type="Proteomes" id="UP000593561">
    <property type="component" value="Unassembled WGS sequence"/>
</dbReference>
<comment type="caution">
    <text evidence="2">The sequence shown here is derived from an EMBL/GenBank/DDBJ whole genome shotgun (WGS) entry which is preliminary data.</text>
</comment>
<keyword evidence="1" id="KW-0175">Coiled coil</keyword>
<evidence type="ECO:0000256" key="1">
    <source>
        <dbReference type="SAM" id="Coils"/>
    </source>
</evidence>
<feature type="coiled-coil region" evidence="1">
    <location>
        <begin position="1"/>
        <end position="35"/>
    </location>
</feature>
<organism evidence="2 3">
    <name type="scientific">Gossypium davidsonii</name>
    <name type="common">Davidson's cotton</name>
    <name type="synonym">Gossypium klotzschianum subsp. davidsonii</name>
    <dbReference type="NCBI Taxonomy" id="34287"/>
    <lineage>
        <taxon>Eukaryota</taxon>
        <taxon>Viridiplantae</taxon>
        <taxon>Streptophyta</taxon>
        <taxon>Embryophyta</taxon>
        <taxon>Tracheophyta</taxon>
        <taxon>Spermatophyta</taxon>
        <taxon>Magnoliopsida</taxon>
        <taxon>eudicotyledons</taxon>
        <taxon>Gunneridae</taxon>
        <taxon>Pentapetalae</taxon>
        <taxon>rosids</taxon>
        <taxon>malvids</taxon>
        <taxon>Malvales</taxon>
        <taxon>Malvaceae</taxon>
        <taxon>Malvoideae</taxon>
        <taxon>Gossypium</taxon>
    </lineage>
</organism>
<name>A0A7J8THF3_GOSDV</name>
<proteinExistence type="predicted"/>
<gene>
    <name evidence="2" type="ORF">Godav_024646</name>
</gene>
<evidence type="ECO:0000313" key="3">
    <source>
        <dbReference type="Proteomes" id="UP000593561"/>
    </source>
</evidence>
<reference evidence="2 3" key="1">
    <citation type="journal article" date="2019" name="Genome Biol. Evol.">
        <title>Insights into the evolution of the New World diploid cottons (Gossypium, subgenus Houzingenia) based on genome sequencing.</title>
        <authorList>
            <person name="Grover C.E."/>
            <person name="Arick M.A. 2nd"/>
            <person name="Thrash A."/>
            <person name="Conover J.L."/>
            <person name="Sanders W.S."/>
            <person name="Peterson D.G."/>
            <person name="Frelichowski J.E."/>
            <person name="Scheffler J.A."/>
            <person name="Scheffler B.E."/>
            <person name="Wendel J.F."/>
        </authorList>
    </citation>
    <scope>NUCLEOTIDE SEQUENCE [LARGE SCALE GENOMIC DNA]</scope>
    <source>
        <strain evidence="2">27</strain>
        <tissue evidence="2">Leaf</tissue>
    </source>
</reference>
<dbReference type="EMBL" id="JABFAC010248852">
    <property type="protein sequence ID" value="MBA0637638.1"/>
    <property type="molecule type" value="Genomic_DNA"/>
</dbReference>
<keyword evidence="3" id="KW-1185">Reference proteome</keyword>
<accession>A0A7J8THF3</accession>
<sequence>MEQIKRTVEELEMALQNCEAMIEYLEANKDHQNEQLHYFQDQVTKRDHIIGEVVVQIQEVAEHLQTLAMQANILSVKYELKSNRGQKLASLLKEIKILSIRAKPYL</sequence>
<protein>
    <submittedName>
        <fullName evidence="2">Uncharacterized protein</fullName>
    </submittedName>
</protein>
<dbReference type="AlphaFoldDB" id="A0A7J8THF3"/>